<name>A0ABY4QYD9_9ACTN</name>
<dbReference type="CDD" id="cd04179">
    <property type="entry name" value="DPM_DPG-synthase_like"/>
    <property type="match status" value="1"/>
</dbReference>
<reference evidence="3" key="1">
    <citation type="journal article" date="2018" name="Int. J. Syst. Evol. Microbiol.">
        <title>Jatrophihabitans telluris sp. nov., isolated from sediment soil of lava forest wetlands and the emended description of the genus Jatrophihabitans.</title>
        <authorList>
            <person name="Lee K.C."/>
            <person name="Suh M.K."/>
            <person name="Eom M.K."/>
            <person name="Kim K.K."/>
            <person name="Kim J.S."/>
            <person name="Kim D.S."/>
            <person name="Ko S.H."/>
            <person name="Shin Y.K."/>
            <person name="Lee J.S."/>
        </authorList>
    </citation>
    <scope>NUCLEOTIDE SEQUENCE</scope>
    <source>
        <strain evidence="3">N237</strain>
    </source>
</reference>
<dbReference type="PANTHER" id="PTHR48090">
    <property type="entry name" value="UNDECAPRENYL-PHOSPHATE 4-DEOXY-4-FORMAMIDO-L-ARABINOSE TRANSFERASE-RELATED"/>
    <property type="match status" value="1"/>
</dbReference>
<accession>A0ABY4QYD9</accession>
<dbReference type="InterPro" id="IPR050256">
    <property type="entry name" value="Glycosyltransferase_2"/>
</dbReference>
<reference evidence="3" key="2">
    <citation type="submission" date="2022-05" db="EMBL/GenBank/DDBJ databases">
        <authorList>
            <person name="Kim J.-S."/>
            <person name="Lee K."/>
            <person name="Suh M."/>
            <person name="Eom M."/>
            <person name="Kim J.-S."/>
            <person name="Kim D.-S."/>
            <person name="Ko S.-H."/>
            <person name="Shin Y."/>
            <person name="Lee J.-S."/>
        </authorList>
    </citation>
    <scope>NUCLEOTIDE SEQUENCE</scope>
    <source>
        <strain evidence="3">N237</strain>
    </source>
</reference>
<dbReference type="SUPFAM" id="SSF53448">
    <property type="entry name" value="Nucleotide-diphospho-sugar transferases"/>
    <property type="match status" value="1"/>
</dbReference>
<evidence type="ECO:0000313" key="4">
    <source>
        <dbReference type="Proteomes" id="UP001056336"/>
    </source>
</evidence>
<dbReference type="PANTHER" id="PTHR48090:SF7">
    <property type="entry name" value="RFBJ PROTEIN"/>
    <property type="match status" value="1"/>
</dbReference>
<organism evidence="3 4">
    <name type="scientific">Jatrophihabitans telluris</name>
    <dbReference type="NCBI Taxonomy" id="2038343"/>
    <lineage>
        <taxon>Bacteria</taxon>
        <taxon>Bacillati</taxon>
        <taxon>Actinomycetota</taxon>
        <taxon>Actinomycetes</taxon>
        <taxon>Jatrophihabitantales</taxon>
        <taxon>Jatrophihabitantaceae</taxon>
        <taxon>Jatrophihabitans</taxon>
    </lineage>
</organism>
<dbReference type="Gene3D" id="3.90.550.10">
    <property type="entry name" value="Spore Coat Polysaccharide Biosynthesis Protein SpsA, Chain A"/>
    <property type="match status" value="1"/>
</dbReference>
<sequence>MLPELPQVHEVILVDGHSADDTIATAERVLPGIKVIQQTRRGKGNALVCGFAAATGDIIVMFDADGSADPAEIPAFVNALKSGADFAKGSRFCLGGGSEDITLFRSAGNRFLNIVTNTLLKTRYTDLCYGYNAFWSDILEHLELPHPAAATTADNGMIWGDGFEIETVLNCRVAAAELAVTEVPSVERSRVFGASNLNAIRDGVRVLKTILTERTRPRPVTEAHSRTHERHRVAARQEASAMVAIEDIA</sequence>
<evidence type="ECO:0000256" key="1">
    <source>
        <dbReference type="ARBA" id="ARBA00006739"/>
    </source>
</evidence>
<protein>
    <submittedName>
        <fullName evidence="3">Glycosyltransferase family 2 protein</fullName>
    </submittedName>
</protein>
<dbReference type="InterPro" id="IPR029044">
    <property type="entry name" value="Nucleotide-diphossugar_trans"/>
</dbReference>
<evidence type="ECO:0000259" key="2">
    <source>
        <dbReference type="Pfam" id="PF00535"/>
    </source>
</evidence>
<comment type="similarity">
    <text evidence="1">Belongs to the glycosyltransferase 2 family.</text>
</comment>
<evidence type="ECO:0000313" key="3">
    <source>
        <dbReference type="EMBL" id="UQX87871.1"/>
    </source>
</evidence>
<feature type="domain" description="Glycosyltransferase 2-like" evidence="2">
    <location>
        <begin position="8"/>
        <end position="139"/>
    </location>
</feature>
<dbReference type="Pfam" id="PF00535">
    <property type="entry name" value="Glycos_transf_2"/>
    <property type="match status" value="1"/>
</dbReference>
<dbReference type="RefSeq" id="WP_249770823.1">
    <property type="nucleotide sequence ID" value="NZ_CP097332.1"/>
</dbReference>
<gene>
    <name evidence="3" type="ORF">M6D93_16415</name>
</gene>
<dbReference type="InterPro" id="IPR001173">
    <property type="entry name" value="Glyco_trans_2-like"/>
</dbReference>
<dbReference type="EMBL" id="CP097332">
    <property type="protein sequence ID" value="UQX87871.1"/>
    <property type="molecule type" value="Genomic_DNA"/>
</dbReference>
<dbReference type="Proteomes" id="UP001056336">
    <property type="component" value="Chromosome"/>
</dbReference>
<keyword evidence="4" id="KW-1185">Reference proteome</keyword>
<proteinExistence type="inferred from homology"/>